<sequence length="235" mass="25250">MMTTKSGIRAAALLGAWLVGGAAWGEEVRLTVKDTPQPLATAVKRLETREGWGITYEEPLSASATDGAIDLTYTVTEVTRKDAKLQEQVLTRLLAQQEGQASPRFRLTSAGGLWHITPVQGSPLDTPITLPRQERPLGEVLRALCAEVTKQGGTPVELGSTTGLRLETPITLEATTQEPARTVLARVLNSAPRRAAWTLRGQGTPKKYVLSAHRIFRTAGDTLPEGAPKQPPSGD</sequence>
<proteinExistence type="predicted"/>
<organism evidence="1 2">
    <name type="scientific">Corallococcus soli</name>
    <dbReference type="NCBI Taxonomy" id="2710757"/>
    <lineage>
        <taxon>Bacteria</taxon>
        <taxon>Pseudomonadati</taxon>
        <taxon>Myxococcota</taxon>
        <taxon>Myxococcia</taxon>
        <taxon>Myxococcales</taxon>
        <taxon>Cystobacterineae</taxon>
        <taxon>Myxococcaceae</taxon>
        <taxon>Corallococcus</taxon>
    </lineage>
</organism>
<gene>
    <name evidence="1" type="ORF">G4177_29510</name>
</gene>
<dbReference type="Proteomes" id="UP001516472">
    <property type="component" value="Unassembled WGS sequence"/>
</dbReference>
<dbReference type="EMBL" id="JAAIYO010000011">
    <property type="protein sequence ID" value="MBE4752311.1"/>
    <property type="molecule type" value="Genomic_DNA"/>
</dbReference>
<name>A0ABR9PWJ9_9BACT</name>
<protein>
    <submittedName>
        <fullName evidence="1">Uncharacterized protein</fullName>
    </submittedName>
</protein>
<keyword evidence="2" id="KW-1185">Reference proteome</keyword>
<evidence type="ECO:0000313" key="2">
    <source>
        <dbReference type="Proteomes" id="UP001516472"/>
    </source>
</evidence>
<comment type="caution">
    <text evidence="1">The sequence shown here is derived from an EMBL/GenBank/DDBJ whole genome shotgun (WGS) entry which is preliminary data.</text>
</comment>
<dbReference type="RefSeq" id="WP_193429491.1">
    <property type="nucleotide sequence ID" value="NZ_CBCSIP010000172.1"/>
</dbReference>
<evidence type="ECO:0000313" key="1">
    <source>
        <dbReference type="EMBL" id="MBE4752311.1"/>
    </source>
</evidence>
<reference evidence="1 2" key="1">
    <citation type="submission" date="2020-02" db="EMBL/GenBank/DDBJ databases">
        <authorList>
            <person name="Babadi Z.K."/>
            <person name="Risdian C."/>
            <person name="Ebrahimipour G.H."/>
            <person name="Wink J."/>
        </authorList>
    </citation>
    <scope>NUCLEOTIDE SEQUENCE [LARGE SCALE GENOMIC DNA]</scope>
    <source>
        <strain evidence="1 2">ZKHCc1 1396</strain>
    </source>
</reference>
<accession>A0ABR9PWJ9</accession>